<dbReference type="Proteomes" id="UP001065174">
    <property type="component" value="Chromosome"/>
</dbReference>
<dbReference type="EMBL" id="CP106679">
    <property type="protein sequence ID" value="UXP31459.1"/>
    <property type="molecule type" value="Genomic_DNA"/>
</dbReference>
<name>A0ABY6CM57_9BACT</name>
<reference evidence="1" key="1">
    <citation type="submission" date="2022-09" db="EMBL/GenBank/DDBJ databases">
        <title>Comparative genomics and taxonomic characterization of three novel marine species of genus Reichenbachiella exhibiting antioxidant and polysaccharide degradation activities.</title>
        <authorList>
            <person name="Muhammad N."/>
            <person name="Lee Y.-J."/>
            <person name="Ko J."/>
            <person name="Kim S.-G."/>
        </authorList>
    </citation>
    <scope>NUCLEOTIDE SEQUENCE</scope>
    <source>
        <strain evidence="1">BKB1-1</strain>
    </source>
</reference>
<evidence type="ECO:0000313" key="2">
    <source>
        <dbReference type="Proteomes" id="UP001065174"/>
    </source>
</evidence>
<protein>
    <submittedName>
        <fullName evidence="1">Uncharacterized protein</fullName>
    </submittedName>
</protein>
<evidence type="ECO:0000313" key="1">
    <source>
        <dbReference type="EMBL" id="UXP31459.1"/>
    </source>
</evidence>
<gene>
    <name evidence="1" type="ORF">N6H18_13980</name>
</gene>
<organism evidence="1 2">
    <name type="scientific">Reichenbachiella agarivorans</name>
    <dbReference type="NCBI Taxonomy" id="2979464"/>
    <lineage>
        <taxon>Bacteria</taxon>
        <taxon>Pseudomonadati</taxon>
        <taxon>Bacteroidota</taxon>
        <taxon>Cytophagia</taxon>
        <taxon>Cytophagales</taxon>
        <taxon>Reichenbachiellaceae</taxon>
        <taxon>Reichenbachiella</taxon>
    </lineage>
</organism>
<dbReference type="RefSeq" id="WP_262308898.1">
    <property type="nucleotide sequence ID" value="NZ_CP106679.1"/>
</dbReference>
<proteinExistence type="predicted"/>
<accession>A0ABY6CM57</accession>
<keyword evidence="2" id="KW-1185">Reference proteome</keyword>
<sequence>MNPITTDIPKIFFSDYLGTPFQRCIQCECDLLIEEKPYLIEKALKPYGSYDAYSTLFEYAVCMRCAEGMKSMLSKESLANLMHYFSTHTDHVGYRQELASMGDFDPIKWIEKCMISGRDVSELTECQIYAFCAGDQLVFSEFPYMISGPVLDEVVDLISAETKDELDRFKDEFVDGPSEFQDLLKSGPKVFI</sequence>